<dbReference type="EMBL" id="JAAOCA010000007">
    <property type="protein sequence ID" value="MBD1598428.1"/>
    <property type="molecule type" value="Genomic_DNA"/>
</dbReference>
<sequence length="245" mass="26042">MRYSLPALALLSVLSGCASHASRDPGGTWINQQAIDDAVKSGNLRKALLADGPNLEWKIDSKTNEATFSNGFELGEGTLAPGAGNGQWQVDIYGSGKETLTLKDGELIQAANDGGPEQTFSRASPPPDANAPPGAAFEYQLYSAFMGGPWKIVDGQGTGTTVTFQPDGRVEGLPGLDRYALCLGGDCAAMSGENDSLWLERDKLGNAYIFRRDGARLEILEAVNSAGADEMPNLQPGARRWLLEH</sequence>
<keyword evidence="2" id="KW-0732">Signal</keyword>
<feature type="signal peptide" evidence="2">
    <location>
        <begin position="1"/>
        <end position="21"/>
    </location>
</feature>
<protein>
    <recommendedName>
        <fullName evidence="5">Lipoprotein</fullName>
    </recommendedName>
</protein>
<evidence type="ECO:0000313" key="4">
    <source>
        <dbReference type="Proteomes" id="UP000805841"/>
    </source>
</evidence>
<gene>
    <name evidence="3" type="ORF">HAQ05_06890</name>
</gene>
<feature type="region of interest" description="Disordered" evidence="1">
    <location>
        <begin position="111"/>
        <end position="132"/>
    </location>
</feature>
<reference evidence="3 4" key="1">
    <citation type="journal article" date="2020" name="Insects">
        <title>Bacteria Belonging to Pseudomonas typographi sp. nov. from the Bark Beetle Ips typographus Have Genomic Potential to Aid in the Host Ecology.</title>
        <authorList>
            <person name="Peral-Aranega E."/>
            <person name="Saati-Santamaria Z."/>
            <person name="Kolarik M."/>
            <person name="Rivas R."/>
            <person name="Garcia-Fraile P."/>
        </authorList>
    </citation>
    <scope>NUCLEOTIDE SEQUENCE [LARGE SCALE GENOMIC DNA]</scope>
    <source>
        <strain evidence="3 4">CA3A</strain>
    </source>
</reference>
<evidence type="ECO:0000256" key="2">
    <source>
        <dbReference type="SAM" id="SignalP"/>
    </source>
</evidence>
<organism evidence="3 4">
    <name type="scientific">Pseudomonas typographi</name>
    <dbReference type="NCBI Taxonomy" id="2715964"/>
    <lineage>
        <taxon>Bacteria</taxon>
        <taxon>Pseudomonadati</taxon>
        <taxon>Pseudomonadota</taxon>
        <taxon>Gammaproteobacteria</taxon>
        <taxon>Pseudomonadales</taxon>
        <taxon>Pseudomonadaceae</taxon>
        <taxon>Pseudomonas</taxon>
    </lineage>
</organism>
<name>A0ABR7YYZ0_9PSED</name>
<evidence type="ECO:0000256" key="1">
    <source>
        <dbReference type="SAM" id="MobiDB-lite"/>
    </source>
</evidence>
<keyword evidence="4" id="KW-1185">Reference proteome</keyword>
<feature type="chain" id="PRO_5047445512" description="Lipoprotein" evidence="2">
    <location>
        <begin position="22"/>
        <end position="245"/>
    </location>
</feature>
<dbReference type="PROSITE" id="PS51257">
    <property type="entry name" value="PROKAR_LIPOPROTEIN"/>
    <property type="match status" value="1"/>
</dbReference>
<accession>A0ABR7YYZ0</accession>
<proteinExistence type="predicted"/>
<evidence type="ECO:0008006" key="5">
    <source>
        <dbReference type="Google" id="ProtNLM"/>
    </source>
</evidence>
<dbReference type="RefSeq" id="WP_190418757.1">
    <property type="nucleotide sequence ID" value="NZ_JAAOCA010000007.1"/>
</dbReference>
<comment type="caution">
    <text evidence="3">The sequence shown here is derived from an EMBL/GenBank/DDBJ whole genome shotgun (WGS) entry which is preliminary data.</text>
</comment>
<dbReference type="Proteomes" id="UP000805841">
    <property type="component" value="Unassembled WGS sequence"/>
</dbReference>
<evidence type="ECO:0000313" key="3">
    <source>
        <dbReference type="EMBL" id="MBD1598428.1"/>
    </source>
</evidence>